<dbReference type="Pfam" id="PF07852">
    <property type="entry name" value="DUF1642"/>
    <property type="match status" value="1"/>
</dbReference>
<protein>
    <recommendedName>
        <fullName evidence="3">Phage protein</fullName>
    </recommendedName>
</protein>
<name>W7DDU2_9LIST</name>
<dbReference type="Proteomes" id="UP000019241">
    <property type="component" value="Unassembled WGS sequence"/>
</dbReference>
<gene>
    <name evidence="1" type="ORF">MCOL2_20523</name>
</gene>
<proteinExistence type="predicted"/>
<dbReference type="RefSeq" id="WP_052006945.1">
    <property type="nucleotide sequence ID" value="NZ_AODM01000096.1"/>
</dbReference>
<dbReference type="AlphaFoldDB" id="W7DDU2"/>
<sequence>MRLIAVNTEEKCDALMRELEAKGIKFGDGSTTEFDCWIIHGSDTVISVAYGSIGYGARKYYEKEYPDIEIIDYEIKKFKVGDRVRHKEFEWEAVVKYVYDNGSFGINDAPFFYYPESCELVEPPQKPTVPKSFDKWYKVQETHEENTILMLGYDYLGAHLNDELSDWIANNKETAIQAILNGYEVEEEPLYYVKLPGCAEEECYLNKWRNDNRLEVNNKEDNRVMQTQFTESEIKAIDPWYFEKAVRVEEDE</sequence>
<evidence type="ECO:0008006" key="3">
    <source>
        <dbReference type="Google" id="ProtNLM"/>
    </source>
</evidence>
<dbReference type="PATRIC" id="fig|1265822.4.peg.4200"/>
<dbReference type="EMBL" id="AODM01000096">
    <property type="protein sequence ID" value="EUJ43493.1"/>
    <property type="molecule type" value="Genomic_DNA"/>
</dbReference>
<evidence type="ECO:0000313" key="2">
    <source>
        <dbReference type="Proteomes" id="UP000019241"/>
    </source>
</evidence>
<reference evidence="1 2" key="1">
    <citation type="submission" date="2012-12" db="EMBL/GenBank/DDBJ databases">
        <title>Novel taxa of Listeriaceae from agricultural environments in the United States.</title>
        <authorList>
            <person name="den Bakker H.C."/>
            <person name="Allred A."/>
            <person name="Warchocki S."/>
            <person name="Wright E.M."/>
            <person name="Burrell A."/>
            <person name="Nightingale K.K."/>
            <person name="Kephart D."/>
            <person name="Wiedmann M."/>
        </authorList>
    </citation>
    <scope>NUCLEOTIDE SEQUENCE [LARGE SCALE GENOMIC DNA]</scope>
    <source>
        <strain evidence="1 2">FSL S10-1203</strain>
    </source>
</reference>
<organism evidence="1 2">
    <name type="scientific">Listeria fleischmannii FSL S10-1203</name>
    <dbReference type="NCBI Taxonomy" id="1265822"/>
    <lineage>
        <taxon>Bacteria</taxon>
        <taxon>Bacillati</taxon>
        <taxon>Bacillota</taxon>
        <taxon>Bacilli</taxon>
        <taxon>Bacillales</taxon>
        <taxon>Listeriaceae</taxon>
        <taxon>Listeria</taxon>
    </lineage>
</organism>
<dbReference type="InterPro" id="IPR012865">
    <property type="entry name" value="DUF1642"/>
</dbReference>
<accession>W7DDU2</accession>
<evidence type="ECO:0000313" key="1">
    <source>
        <dbReference type="EMBL" id="EUJ43493.1"/>
    </source>
</evidence>
<comment type="caution">
    <text evidence="1">The sequence shown here is derived from an EMBL/GenBank/DDBJ whole genome shotgun (WGS) entry which is preliminary data.</text>
</comment>